<dbReference type="EMBL" id="CP015578">
    <property type="protein sequence ID" value="ARQ98071.1"/>
    <property type="molecule type" value="Genomic_DNA"/>
</dbReference>
<name>A0A1X9SPA4_9BACT</name>
<organism evidence="3 4">
    <name type="scientific">Campylobacter lanienae NCTC 13004</name>
    <dbReference type="NCBI Taxonomy" id="1031753"/>
    <lineage>
        <taxon>Bacteria</taxon>
        <taxon>Pseudomonadati</taxon>
        <taxon>Campylobacterota</taxon>
        <taxon>Epsilonproteobacteria</taxon>
        <taxon>Campylobacterales</taxon>
        <taxon>Campylobacteraceae</taxon>
        <taxon>Campylobacter</taxon>
    </lineage>
</organism>
<evidence type="ECO:0000313" key="4">
    <source>
        <dbReference type="Proteomes" id="UP000202031"/>
    </source>
</evidence>
<gene>
    <name evidence="2 3" type="primary">rbfA</name>
    <name evidence="3" type="ORF">CLAN_1348</name>
</gene>
<protein>
    <recommendedName>
        <fullName evidence="2">Ribosome-binding factor A</fullName>
    </recommendedName>
</protein>
<dbReference type="InterPro" id="IPR015946">
    <property type="entry name" value="KH_dom-like_a/b"/>
</dbReference>
<dbReference type="AlphaFoldDB" id="A0A1X9SPA4"/>
<evidence type="ECO:0000256" key="2">
    <source>
        <dbReference type="HAMAP-Rule" id="MF_00003"/>
    </source>
</evidence>
<dbReference type="RefSeq" id="WP_086227221.1">
    <property type="nucleotide sequence ID" value="NZ_CP015578.1"/>
</dbReference>
<dbReference type="Proteomes" id="UP000202031">
    <property type="component" value="Chromosome"/>
</dbReference>
<dbReference type="GeneID" id="93077924"/>
<comment type="similarity">
    <text evidence="2">Belongs to the RbfA family.</text>
</comment>
<keyword evidence="1 2" id="KW-0690">Ribosome biogenesis</keyword>
<dbReference type="HAMAP" id="MF_00003">
    <property type="entry name" value="RbfA"/>
    <property type="match status" value="1"/>
</dbReference>
<dbReference type="NCBIfam" id="NF001806">
    <property type="entry name" value="PRK00521.3-4"/>
    <property type="match status" value="1"/>
</dbReference>
<dbReference type="SUPFAM" id="SSF89919">
    <property type="entry name" value="Ribosome-binding factor A, RbfA"/>
    <property type="match status" value="1"/>
</dbReference>
<comment type="subunit">
    <text evidence="2">Monomer. Binds 30S ribosomal subunits, but not 50S ribosomal subunits or 70S ribosomes.</text>
</comment>
<proteinExistence type="inferred from homology"/>
<dbReference type="GO" id="GO:0005737">
    <property type="term" value="C:cytoplasm"/>
    <property type="evidence" value="ECO:0007669"/>
    <property type="project" value="UniProtKB-SubCell"/>
</dbReference>
<dbReference type="KEGG" id="clx:CLAN_1348"/>
<dbReference type="Pfam" id="PF02033">
    <property type="entry name" value="RBFA"/>
    <property type="match status" value="1"/>
</dbReference>
<dbReference type="Gene3D" id="3.30.300.20">
    <property type="match status" value="1"/>
</dbReference>
<dbReference type="InterPro" id="IPR023799">
    <property type="entry name" value="RbfA_dom_sf"/>
</dbReference>
<dbReference type="GO" id="GO:0030490">
    <property type="term" value="P:maturation of SSU-rRNA"/>
    <property type="evidence" value="ECO:0007669"/>
    <property type="project" value="UniProtKB-UniRule"/>
</dbReference>
<sequence>MNPAELKRLRTQSILKELIPEALSTLEDEYLKGLCVTDVECKKGRYDAFVYLDKMNFDEKEQAYILSHLKKISRHIQNHCMAAEGWYRAPNFHFIFDDRLKYQNHIDALFAKVADELQKGKK</sequence>
<keyword evidence="2" id="KW-0963">Cytoplasm</keyword>
<evidence type="ECO:0000256" key="1">
    <source>
        <dbReference type="ARBA" id="ARBA00022517"/>
    </source>
</evidence>
<dbReference type="NCBIfam" id="NF001805">
    <property type="entry name" value="PRK00521.3-3"/>
    <property type="match status" value="1"/>
</dbReference>
<dbReference type="NCBIfam" id="TIGR00082">
    <property type="entry name" value="rbfA"/>
    <property type="match status" value="1"/>
</dbReference>
<comment type="subcellular location">
    <subcellularLocation>
        <location evidence="2">Cytoplasm</location>
    </subcellularLocation>
</comment>
<reference evidence="4" key="1">
    <citation type="journal article" date="2017" name="Genome Biol. Evol.">
        <title>Comparative Genomic Analysis Identifies a Campylobacter Clade Deficient in Selenium Metabolism.</title>
        <authorList>
            <person name="Miller W.G."/>
            <person name="Yee E."/>
            <person name="Lopes B.S."/>
            <person name="Chapman M.H."/>
            <person name="Huynh S."/>
            <person name="Bono J.L."/>
            <person name="Parker C.T."/>
            <person name="Strachan N.J.C."/>
            <person name="Forbes K.J."/>
        </authorList>
    </citation>
    <scope>NUCLEOTIDE SEQUENCE [LARGE SCALE GENOMIC DNA]</scope>
    <source>
        <strain evidence="4">NCTC 13004</strain>
    </source>
</reference>
<dbReference type="InterPro" id="IPR000238">
    <property type="entry name" value="RbfA"/>
</dbReference>
<comment type="function">
    <text evidence="2">One of several proteins that assist in the late maturation steps of the functional core of the 30S ribosomal subunit. Associates with free 30S ribosomal subunits (but not with 30S subunits that are part of 70S ribosomes or polysomes). Required for efficient processing of 16S rRNA. May interact with the 5'-terminal helix region of 16S rRNA.</text>
</comment>
<evidence type="ECO:0000313" key="3">
    <source>
        <dbReference type="EMBL" id="ARQ98071.1"/>
    </source>
</evidence>
<accession>A0A1X9SPA4</accession>